<dbReference type="STRING" id="1445510.YC6258_01579"/>
<evidence type="ECO:0000313" key="2">
    <source>
        <dbReference type="EMBL" id="AJQ93627.1"/>
    </source>
</evidence>
<protein>
    <submittedName>
        <fullName evidence="2">Uncharacterized protein</fullName>
    </submittedName>
</protein>
<dbReference type="AlphaFoldDB" id="A0A0C5VG93"/>
<organism evidence="2 3">
    <name type="scientific">Gynuella sunshinyii YC6258</name>
    <dbReference type="NCBI Taxonomy" id="1445510"/>
    <lineage>
        <taxon>Bacteria</taxon>
        <taxon>Pseudomonadati</taxon>
        <taxon>Pseudomonadota</taxon>
        <taxon>Gammaproteobacteria</taxon>
        <taxon>Oceanospirillales</taxon>
        <taxon>Saccharospirillaceae</taxon>
        <taxon>Gynuella</taxon>
    </lineage>
</organism>
<accession>A0A0C5VG93</accession>
<dbReference type="OrthoDB" id="5852940at2"/>
<reference evidence="2 3" key="1">
    <citation type="submission" date="2014-01" db="EMBL/GenBank/DDBJ databases">
        <title>Full genme sequencing of cellulolytic bacterium Gynuella sunshinyii YC6258T gen. nov., sp. nov.</title>
        <authorList>
            <person name="Khan H."/>
            <person name="Chung E.J."/>
            <person name="Chung Y.R."/>
        </authorList>
    </citation>
    <scope>NUCLEOTIDE SEQUENCE [LARGE SCALE GENOMIC DNA]</scope>
    <source>
        <strain evidence="2 3">YC6258</strain>
    </source>
</reference>
<proteinExistence type="predicted"/>
<dbReference type="Proteomes" id="UP000032266">
    <property type="component" value="Chromosome"/>
</dbReference>
<dbReference type="RefSeq" id="WP_144407579.1">
    <property type="nucleotide sequence ID" value="NZ_CP007142.1"/>
</dbReference>
<dbReference type="HOGENOM" id="CLU_962294_0_0_6"/>
<keyword evidence="3" id="KW-1185">Reference proteome</keyword>
<dbReference type="KEGG" id="gsn:YC6258_01579"/>
<dbReference type="EMBL" id="CP007142">
    <property type="protein sequence ID" value="AJQ93627.1"/>
    <property type="molecule type" value="Genomic_DNA"/>
</dbReference>
<keyword evidence="1" id="KW-0812">Transmembrane</keyword>
<sequence length="289" mass="32446">MNYRKPVILAVSIICLAGLFSSILMNKLQPPPDTRIFLNNMVSSYTFQDDVYLLNLPALKNRLTAWVSHLYDINQQPICLSAQFITLVEDPALAVSVCSPGTTLSELATHAHDSGAIDMRLGERKLGTIEWLTGRSLDFYLLGVLLLCFTLSGTLIVALGYWLFSTNAPPQTEQPGLSIDTLRPLYRIMSSNRRTMAFHDNWVYGERAHPYINFINLDGSRLRLRASLSDIAALFPGTRYINRRAIINTAAGVHQIQGQKVILKIKTGDLEYDIDPQYQELFTSPLQLI</sequence>
<keyword evidence="1" id="KW-0472">Membrane</keyword>
<keyword evidence="1" id="KW-1133">Transmembrane helix</keyword>
<feature type="transmembrane region" description="Helical" evidence="1">
    <location>
        <begin position="139"/>
        <end position="164"/>
    </location>
</feature>
<name>A0A0C5VG93_9GAMM</name>
<gene>
    <name evidence="2" type="ORF">YC6258_01579</name>
</gene>
<evidence type="ECO:0000313" key="3">
    <source>
        <dbReference type="Proteomes" id="UP000032266"/>
    </source>
</evidence>
<evidence type="ECO:0000256" key="1">
    <source>
        <dbReference type="SAM" id="Phobius"/>
    </source>
</evidence>
<feature type="transmembrane region" description="Helical" evidence="1">
    <location>
        <begin position="6"/>
        <end position="25"/>
    </location>
</feature>